<dbReference type="RefSeq" id="WP_136728356.1">
    <property type="nucleotide sequence ID" value="NZ_SUMC01000052.1"/>
</dbReference>
<evidence type="ECO:0000259" key="1">
    <source>
        <dbReference type="Pfam" id="PF01402"/>
    </source>
</evidence>
<name>A0A4U0S7Q6_9ACTN</name>
<dbReference type="InterPro" id="IPR013321">
    <property type="entry name" value="Arc_rbn_hlx_hlx"/>
</dbReference>
<sequence>MTAAKKPISVTLDPDLLSEVQSLVERGGAASVSAIINETLRSRMEREKAAERARAYVVENILGGEDFTEAEWEEAAGMIAATKARAAARRGAAA</sequence>
<protein>
    <submittedName>
        <fullName evidence="2">Ribbon-helix-helix protein, CopG family</fullName>
    </submittedName>
</protein>
<dbReference type="OrthoDB" id="4334545at2"/>
<dbReference type="Pfam" id="PF01402">
    <property type="entry name" value="RHH_1"/>
    <property type="match status" value="1"/>
</dbReference>
<dbReference type="AlphaFoldDB" id="A0A4U0S7Q6"/>
<dbReference type="GO" id="GO:0006355">
    <property type="term" value="P:regulation of DNA-templated transcription"/>
    <property type="evidence" value="ECO:0007669"/>
    <property type="project" value="InterPro"/>
</dbReference>
<dbReference type="InterPro" id="IPR002145">
    <property type="entry name" value="CopG"/>
</dbReference>
<dbReference type="Proteomes" id="UP000305778">
    <property type="component" value="Unassembled WGS sequence"/>
</dbReference>
<comment type="caution">
    <text evidence="2">The sequence shown here is derived from an EMBL/GenBank/DDBJ whole genome shotgun (WGS) entry which is preliminary data.</text>
</comment>
<feature type="domain" description="Ribbon-helix-helix protein CopG" evidence="1">
    <location>
        <begin position="6"/>
        <end position="47"/>
    </location>
</feature>
<evidence type="ECO:0000313" key="2">
    <source>
        <dbReference type="EMBL" id="TKA04523.1"/>
    </source>
</evidence>
<dbReference type="Gene3D" id="1.10.1220.10">
    <property type="entry name" value="Met repressor-like"/>
    <property type="match status" value="1"/>
</dbReference>
<accession>A0A4U0S7Q6</accession>
<dbReference type="InterPro" id="IPR010985">
    <property type="entry name" value="Ribbon_hlx_hlx"/>
</dbReference>
<keyword evidence="3" id="KW-1185">Reference proteome</keyword>
<evidence type="ECO:0000313" key="3">
    <source>
        <dbReference type="Proteomes" id="UP000305778"/>
    </source>
</evidence>
<proteinExistence type="predicted"/>
<reference evidence="2 3" key="1">
    <citation type="submission" date="2019-04" db="EMBL/GenBank/DDBJ databases">
        <title>Streptomyces oryziradicis sp. nov., a novel actinomycete isolated from rhizosphere soil of rice (Oryza sativa L.).</title>
        <authorList>
            <person name="Li C."/>
        </authorList>
    </citation>
    <scope>NUCLEOTIDE SEQUENCE [LARGE SCALE GENOMIC DNA]</scope>
    <source>
        <strain evidence="2 3">NEAU-C40</strain>
    </source>
</reference>
<dbReference type="EMBL" id="SUMC01000052">
    <property type="protein sequence ID" value="TKA04523.1"/>
    <property type="molecule type" value="Genomic_DNA"/>
</dbReference>
<dbReference type="SUPFAM" id="SSF47598">
    <property type="entry name" value="Ribbon-helix-helix"/>
    <property type="match status" value="1"/>
</dbReference>
<gene>
    <name evidence="2" type="ORF">FCI23_35830</name>
</gene>
<dbReference type="CDD" id="cd22231">
    <property type="entry name" value="RHH_NikR_HicB-like"/>
    <property type="match status" value="1"/>
</dbReference>
<organism evidence="2 3">
    <name type="scientific">Actinacidiphila oryziradicis</name>
    <dbReference type="NCBI Taxonomy" id="2571141"/>
    <lineage>
        <taxon>Bacteria</taxon>
        <taxon>Bacillati</taxon>
        <taxon>Actinomycetota</taxon>
        <taxon>Actinomycetes</taxon>
        <taxon>Kitasatosporales</taxon>
        <taxon>Streptomycetaceae</taxon>
        <taxon>Actinacidiphila</taxon>
    </lineage>
</organism>